<evidence type="ECO:0000313" key="2">
    <source>
        <dbReference type="EMBL" id="CRG98308.1"/>
    </source>
</evidence>
<protein>
    <submittedName>
        <fullName evidence="2">Uncharacterized protein</fullName>
    </submittedName>
</protein>
<dbReference type="EMBL" id="JAENRE010000015">
    <property type="protein sequence ID" value="MBO3418026.1"/>
    <property type="molecule type" value="Genomic_DNA"/>
</dbReference>
<dbReference type="Proteomes" id="UP000855421">
    <property type="component" value="Unassembled WGS sequence"/>
</dbReference>
<dbReference type="AlphaFoldDB" id="A0A0K2Y4F5"/>
<reference evidence="3" key="4">
    <citation type="submission" date="2020-07" db="EMBL/GenBank/DDBJ databases">
        <authorList>
            <consortium name="NCBI Pathogen Detection Project"/>
        </authorList>
    </citation>
    <scope>NUCLEOTIDE SEQUENCE</scope>
    <source>
        <strain evidence="3">C25</strain>
    </source>
</reference>
<dbReference type="EMBL" id="LN835295">
    <property type="protein sequence ID" value="CRG98308.1"/>
    <property type="molecule type" value="Genomic_DNA"/>
</dbReference>
<dbReference type="Proteomes" id="UP000668358">
    <property type="component" value="Unassembled WGS sequence"/>
</dbReference>
<keyword evidence="2" id="KW-0614">Plasmid</keyword>
<organism evidence="2">
    <name type="scientific">Clostridium perfringens</name>
    <dbReference type="NCBI Taxonomy" id="1502"/>
    <lineage>
        <taxon>Bacteria</taxon>
        <taxon>Bacillati</taxon>
        <taxon>Bacillota</taxon>
        <taxon>Clostridia</taxon>
        <taxon>Eubacteriales</taxon>
        <taxon>Clostridiaceae</taxon>
        <taxon>Clostridium</taxon>
    </lineage>
</organism>
<reference evidence="4 5" key="5">
    <citation type="submission" date="2020-12" db="EMBL/GenBank/DDBJ databases">
        <title>Comparative genomics of Clostridium perfringens reveals patterns of host-associated phylogenetic clades and virulence factors.</title>
        <authorList>
            <person name="Smith A.H."/>
            <person name="Geier R."/>
        </authorList>
    </citation>
    <scope>NUCLEOTIDE SEQUENCE [LARGE SCALE GENOMIC DNA]</scope>
    <source>
        <strain evidence="4 5">CHD15829P</strain>
    </source>
</reference>
<geneLocation type="plasmid" evidence="2">
    <name>pJIR4150</name>
</geneLocation>
<sequence>MKDNLKEIFLNELKNNKDTPKQEIIKLAEEYRIDFKPREAKSKIIDKLVAAGEFDTIFNNFKKFGYIPTWTIADFYGVNTERIDQLHKIGAIKEIPVKREYYSRSSKSYYTVNTYPVSVLEYSREELDEAYNQTYGQEGFKFRIETNSKDEVEILINELRKVFKIEKTPQIYERRNEGYNTYFTVKLLNNSEFEQNKFLSEIDNLKNKNKETEEYYRDILSKIYKQFNVNSFLDLLKISREYLELKENSKKNSRGAGRKPRFTEEEKNMIRAQRKEGKTIKELATLNNCSFGVIHKILHE</sequence>
<dbReference type="RefSeq" id="WP_110003796.1">
    <property type="nucleotide sequence ID" value="NZ_CATNZR010000129.1"/>
</dbReference>
<gene>
    <name evidence="3" type="ORF">I9063_003055</name>
    <name evidence="4" type="ORF">JJB78_16290</name>
</gene>
<accession>A0A0K2Y4F5</accession>
<evidence type="ECO:0000256" key="1">
    <source>
        <dbReference type="SAM" id="Coils"/>
    </source>
</evidence>
<evidence type="ECO:0000313" key="5">
    <source>
        <dbReference type="Proteomes" id="UP000668358"/>
    </source>
</evidence>
<name>A0A0K2Y4F5_CLOPF</name>
<evidence type="ECO:0000313" key="3">
    <source>
        <dbReference type="EMBL" id="HAT4299642.1"/>
    </source>
</evidence>
<feature type="coiled-coil region" evidence="1">
    <location>
        <begin position="188"/>
        <end position="222"/>
    </location>
</feature>
<reference evidence="2" key="2">
    <citation type="submission" date="2015-09" db="EMBL/GenBank/DDBJ databases">
        <title>Functional analysis of a bacitracin resistant determinant located on ICECp1, a novel Tn916-like element from a conjugative plasmid in Clostridium perfringens.</title>
        <authorList>
            <person name="Han X."/>
            <person name="Du X.-D."/>
            <person name="Southey L."/>
            <person name="Bulach D.M."/>
            <person name="Seemann T."/>
            <person name="Yan X.-X."/>
            <person name="Bannam T.L."/>
            <person name="Rood J.I."/>
        </authorList>
    </citation>
    <scope>NUCLEOTIDE SEQUENCE [LARGE SCALE GENOMIC DNA]</scope>
    <source>
        <strain evidence="2">JIR12708</strain>
        <plasmid evidence="2">pJIR4150</plasmid>
    </source>
</reference>
<reference evidence="2" key="1">
    <citation type="submission" date="2015-03" db="EMBL/GenBank/DDBJ databases">
        <authorList>
            <person name="Murphy D."/>
        </authorList>
    </citation>
    <scope>NUCLEOTIDE SEQUENCE</scope>
    <source>
        <strain evidence="2">JIR12708</strain>
        <plasmid evidence="2">pJIR4150</plasmid>
    </source>
</reference>
<proteinExistence type="predicted"/>
<reference evidence="3" key="3">
    <citation type="journal article" date="2018" name="Genome Biol.">
        <title>SKESA: strategic k-mer extension for scrupulous assemblies.</title>
        <authorList>
            <person name="Souvorov A."/>
            <person name="Agarwala R."/>
            <person name="Lipman D.J."/>
        </authorList>
    </citation>
    <scope>NUCLEOTIDE SEQUENCE</scope>
    <source>
        <strain evidence="3">C25</strain>
    </source>
</reference>
<evidence type="ECO:0000313" key="4">
    <source>
        <dbReference type="EMBL" id="MBO3418026.1"/>
    </source>
</evidence>
<dbReference type="EMBL" id="DACTBT010000033">
    <property type="protein sequence ID" value="HAT4299642.1"/>
    <property type="molecule type" value="Genomic_DNA"/>
</dbReference>
<keyword evidence="1" id="KW-0175">Coiled coil</keyword>